<dbReference type="EMBL" id="JAAGWG010000036">
    <property type="protein sequence ID" value="NEK87610.1"/>
    <property type="molecule type" value="Genomic_DNA"/>
</dbReference>
<dbReference type="AlphaFoldDB" id="A0A6L9W0E4"/>
<proteinExistence type="predicted"/>
<accession>A0A6L9W0E4</accession>
<dbReference type="EMBL" id="JAAGWG010000008">
    <property type="protein sequence ID" value="NEK85418.1"/>
    <property type="molecule type" value="Genomic_DNA"/>
</dbReference>
<comment type="caution">
    <text evidence="1">The sequence shown here is derived from an EMBL/GenBank/DDBJ whole genome shotgun (WGS) entry which is preliminary data.</text>
</comment>
<protein>
    <submittedName>
        <fullName evidence="1">ATP-binding protein</fullName>
    </submittedName>
</protein>
<dbReference type="RefSeq" id="WP_163203415.1">
    <property type="nucleotide sequence ID" value="NZ_JAAGWG010000008.1"/>
</dbReference>
<dbReference type="InterPro" id="IPR027417">
    <property type="entry name" value="P-loop_NTPase"/>
</dbReference>
<keyword evidence="1" id="KW-0547">Nucleotide-binding</keyword>
<gene>
    <name evidence="1" type="ORF">GCU60_06525</name>
    <name evidence="2" type="ORF">GCU60_17875</name>
</gene>
<dbReference type="Proteomes" id="UP000479241">
    <property type="component" value="Unassembled WGS sequence"/>
</dbReference>
<organism evidence="1 3">
    <name type="scientific">Blastococcus saxobsidens</name>
    <dbReference type="NCBI Taxonomy" id="138336"/>
    <lineage>
        <taxon>Bacteria</taxon>
        <taxon>Bacillati</taxon>
        <taxon>Actinomycetota</taxon>
        <taxon>Actinomycetes</taxon>
        <taxon>Geodermatophilales</taxon>
        <taxon>Geodermatophilaceae</taxon>
        <taxon>Blastococcus</taxon>
    </lineage>
</organism>
<reference evidence="1 3" key="1">
    <citation type="submission" date="2019-12" db="EMBL/GenBank/DDBJ databases">
        <title>the WGS of Blastococcus saxobsidens 67B17.</title>
        <authorList>
            <person name="Jiang Z."/>
        </authorList>
    </citation>
    <scope>NUCLEOTIDE SEQUENCE [LARGE SCALE GENOMIC DNA]</scope>
    <source>
        <strain evidence="1 3">67B17</strain>
    </source>
</reference>
<keyword evidence="1" id="KW-0067">ATP-binding</keyword>
<evidence type="ECO:0000313" key="3">
    <source>
        <dbReference type="Proteomes" id="UP000479241"/>
    </source>
</evidence>
<dbReference type="GO" id="GO:0005524">
    <property type="term" value="F:ATP binding"/>
    <property type="evidence" value="ECO:0007669"/>
    <property type="project" value="UniProtKB-KW"/>
</dbReference>
<name>A0A6L9W0E4_9ACTN</name>
<dbReference type="SUPFAM" id="SSF52540">
    <property type="entry name" value="P-loop containing nucleoside triphosphate hydrolases"/>
    <property type="match status" value="1"/>
</dbReference>
<evidence type="ECO:0000313" key="2">
    <source>
        <dbReference type="EMBL" id="NEK87610.1"/>
    </source>
</evidence>
<sequence>MAERYLTRNVFVAGGEPEVTYNPRDEFKLEQEVREYLDQSGKALSISGPSKSGKTVLIGRVLPKAEAIWIYGQDLTSVDVFWESIVDWLGLYDEVEMTDGVQNQGSAQIGMEVGFAGFGKATGSGTVGGATTHGRRFARQRSIADVARGGLATLAVPIVIDDFHYVDDAVKRDIARAIKSLLPTTHVIMIAVPHEAFQIVREEPDMGGRVWHQQIRHWDEDELRFIARMGFEALGIIDDGEVVAAKLAENSFGAPFLMQQLCYDLTVGQHIQQTQDEPVALTEPPSGWDDFFKRIAMRTAPPIFEKVRRGPKVRGQERMERQLKDGSATDIYPALLMAIAHTGPQTVLTQPQIMKSLDGILVENPRGRDVASSLSSMADIAEEERGTADPALVYKNDELHILDPFLCFFMRWGTWATDSYTGTR</sequence>
<evidence type="ECO:0000313" key="1">
    <source>
        <dbReference type="EMBL" id="NEK85418.1"/>
    </source>
</evidence>